<evidence type="ECO:0000313" key="2">
    <source>
        <dbReference type="EMBL" id="SUA99214.1"/>
    </source>
</evidence>
<name>A0A378ZPT4_9HYPH</name>
<protein>
    <recommendedName>
        <fullName evidence="4">Arc-like DNA binding domain-containing protein</fullName>
    </recommendedName>
</protein>
<dbReference type="InterPro" id="IPR013321">
    <property type="entry name" value="Arc_rbn_hlx_hlx"/>
</dbReference>
<organism evidence="2 3">
    <name type="scientific">Pannonibacter phragmitetus</name>
    <dbReference type="NCBI Taxonomy" id="121719"/>
    <lineage>
        <taxon>Bacteria</taxon>
        <taxon>Pseudomonadati</taxon>
        <taxon>Pseudomonadota</taxon>
        <taxon>Alphaproteobacteria</taxon>
        <taxon>Hyphomicrobiales</taxon>
        <taxon>Stappiaceae</taxon>
        <taxon>Pannonibacter</taxon>
    </lineage>
</organism>
<feature type="compositionally biased region" description="Polar residues" evidence="1">
    <location>
        <begin position="58"/>
        <end position="67"/>
    </location>
</feature>
<proteinExistence type="predicted"/>
<dbReference type="GO" id="GO:0006355">
    <property type="term" value="P:regulation of DNA-templated transcription"/>
    <property type="evidence" value="ECO:0007669"/>
    <property type="project" value="InterPro"/>
</dbReference>
<feature type="region of interest" description="Disordered" evidence="1">
    <location>
        <begin position="47"/>
        <end position="67"/>
    </location>
</feature>
<accession>A0A378ZPT4</accession>
<sequence length="67" mass="7612">MSRQDWSKILLRLPHEARQFLENETLKNASSLNSEVVRCIRQRMEEMENSQAHAGGRSQVSQSGSPA</sequence>
<dbReference type="AlphaFoldDB" id="A0A378ZPT4"/>
<dbReference type="Proteomes" id="UP000255000">
    <property type="component" value="Unassembled WGS sequence"/>
</dbReference>
<reference evidence="2 3" key="1">
    <citation type="submission" date="2018-06" db="EMBL/GenBank/DDBJ databases">
        <authorList>
            <consortium name="Pathogen Informatics"/>
            <person name="Doyle S."/>
        </authorList>
    </citation>
    <scope>NUCLEOTIDE SEQUENCE [LARGE SCALE GENOMIC DNA]</scope>
    <source>
        <strain evidence="2 3">NCTC13350</strain>
    </source>
</reference>
<evidence type="ECO:0000313" key="3">
    <source>
        <dbReference type="Proteomes" id="UP000255000"/>
    </source>
</evidence>
<gene>
    <name evidence="2" type="ORF">NCTC13350_00107</name>
</gene>
<dbReference type="Gene3D" id="1.10.1220.10">
    <property type="entry name" value="Met repressor-like"/>
    <property type="match status" value="1"/>
</dbReference>
<evidence type="ECO:0000256" key="1">
    <source>
        <dbReference type="SAM" id="MobiDB-lite"/>
    </source>
</evidence>
<dbReference type="SUPFAM" id="SSF47598">
    <property type="entry name" value="Ribbon-helix-helix"/>
    <property type="match status" value="1"/>
</dbReference>
<dbReference type="InterPro" id="IPR010985">
    <property type="entry name" value="Ribbon_hlx_hlx"/>
</dbReference>
<dbReference type="EMBL" id="UGSK01000001">
    <property type="protein sequence ID" value="SUA99214.1"/>
    <property type="molecule type" value="Genomic_DNA"/>
</dbReference>
<evidence type="ECO:0008006" key="4">
    <source>
        <dbReference type="Google" id="ProtNLM"/>
    </source>
</evidence>